<sequence>MTFKQLLVASLLTFMSISSSQAEPQFVKTFNPGSYQQILRENAGQAFVLAIWSVDCPSCIKDMTVLSQIRQNNPNLKIIMLSTDEPANTSEVKNILARHQLNDLENWIFGSDDAQKLRYEIDPSWYGELPRTYFFSSAHSRIGKSGALTIETFEAQIANIAR</sequence>
<evidence type="ECO:0000313" key="3">
    <source>
        <dbReference type="Proteomes" id="UP000078476"/>
    </source>
</evidence>
<dbReference type="Gene3D" id="3.40.30.10">
    <property type="entry name" value="Glutaredoxin"/>
    <property type="match status" value="1"/>
</dbReference>
<keyword evidence="1" id="KW-0732">Signal</keyword>
<dbReference type="InterPro" id="IPR036249">
    <property type="entry name" value="Thioredoxin-like_sf"/>
</dbReference>
<feature type="chain" id="PRO_5008068639" description="Thioredoxin domain-containing protein" evidence="1">
    <location>
        <begin position="23"/>
        <end position="162"/>
    </location>
</feature>
<comment type="caution">
    <text evidence="2">The sequence shown here is derived from an EMBL/GenBank/DDBJ whole genome shotgun (WGS) entry which is preliminary data.</text>
</comment>
<evidence type="ECO:0000313" key="2">
    <source>
        <dbReference type="EMBL" id="OAI10619.1"/>
    </source>
</evidence>
<protein>
    <recommendedName>
        <fullName evidence="4">Thioredoxin domain-containing protein</fullName>
    </recommendedName>
</protein>
<reference evidence="2 3" key="1">
    <citation type="submission" date="2016-03" db="EMBL/GenBank/DDBJ databases">
        <authorList>
            <person name="Ploux O."/>
        </authorList>
    </citation>
    <scope>NUCLEOTIDE SEQUENCE [LARGE SCALE GENOMIC DNA]</scope>
    <source>
        <strain evidence="2 3">R-45370</strain>
    </source>
</reference>
<dbReference type="RefSeq" id="WP_066987192.1">
    <property type="nucleotide sequence ID" value="NZ_LUUI01000152.1"/>
</dbReference>
<dbReference type="Proteomes" id="UP000078476">
    <property type="component" value="Unassembled WGS sequence"/>
</dbReference>
<dbReference type="EMBL" id="LUUI01000152">
    <property type="protein sequence ID" value="OAI10619.1"/>
    <property type="molecule type" value="Genomic_DNA"/>
</dbReference>
<dbReference type="STRING" id="980561.A1359_16570"/>
<dbReference type="AlphaFoldDB" id="A0A177N0E5"/>
<dbReference type="SUPFAM" id="SSF52833">
    <property type="entry name" value="Thioredoxin-like"/>
    <property type="match status" value="1"/>
</dbReference>
<keyword evidence="3" id="KW-1185">Reference proteome</keyword>
<feature type="signal peptide" evidence="1">
    <location>
        <begin position="1"/>
        <end position="22"/>
    </location>
</feature>
<accession>A0A177N0E5</accession>
<evidence type="ECO:0000256" key="1">
    <source>
        <dbReference type="SAM" id="SignalP"/>
    </source>
</evidence>
<dbReference type="OrthoDB" id="5956088at2"/>
<organism evidence="2 3">
    <name type="scientific">Methylomonas lenta</name>
    <dbReference type="NCBI Taxonomy" id="980561"/>
    <lineage>
        <taxon>Bacteria</taxon>
        <taxon>Pseudomonadati</taxon>
        <taxon>Pseudomonadota</taxon>
        <taxon>Gammaproteobacteria</taxon>
        <taxon>Methylococcales</taxon>
        <taxon>Methylococcaceae</taxon>
        <taxon>Methylomonas</taxon>
    </lineage>
</organism>
<gene>
    <name evidence="2" type="ORF">A1359_16570</name>
</gene>
<proteinExistence type="predicted"/>
<evidence type="ECO:0008006" key="4">
    <source>
        <dbReference type="Google" id="ProtNLM"/>
    </source>
</evidence>
<name>A0A177N0E5_9GAMM</name>